<gene>
    <name evidence="4" type="ORF">C4S77_12450</name>
</gene>
<feature type="repeat" description="ANK" evidence="3">
    <location>
        <begin position="164"/>
        <end position="196"/>
    </location>
</feature>
<keyword evidence="5" id="KW-1185">Reference proteome</keyword>
<evidence type="ECO:0000256" key="3">
    <source>
        <dbReference type="PROSITE-ProRule" id="PRU00023"/>
    </source>
</evidence>
<dbReference type="PROSITE" id="PS50297">
    <property type="entry name" value="ANK_REP_REGION"/>
    <property type="match status" value="1"/>
</dbReference>
<dbReference type="OrthoDB" id="1274691at2"/>
<comment type="caution">
    <text evidence="4">The sequence shown here is derived from an EMBL/GenBank/DDBJ whole genome shotgun (WGS) entry which is preliminary data.</text>
</comment>
<evidence type="ECO:0000256" key="2">
    <source>
        <dbReference type="ARBA" id="ARBA00023043"/>
    </source>
</evidence>
<dbReference type="Proteomes" id="UP000238042">
    <property type="component" value="Unassembled WGS sequence"/>
</dbReference>
<proteinExistence type="predicted"/>
<dbReference type="InterPro" id="IPR036770">
    <property type="entry name" value="Ankyrin_rpt-contain_sf"/>
</dbReference>
<evidence type="ECO:0000256" key="1">
    <source>
        <dbReference type="ARBA" id="ARBA00022737"/>
    </source>
</evidence>
<sequence length="277" mass="31044">MVKMSKVFKIIAILIISTKIYSCQYYYVPGFDLNNFKNTPLESLSKAVKNQDEEKIKELVKQGNLDLEYYDPEYGNTILMNAVANNLPRSVETLLKLGANPNQLSNLEKGSPTTPLLVACTGSYKKDKCNTKVLELLIKYGGDVNFEIKGSESNANGFTDKFFYKETPLSLASRGGCLSVVKVLVESGADVNKDIQYPGYRAITEAIIQQNMEVAYYLIVDKKAEIPKYCLLLINGKKKTVTDLINKKEGLPNFEKGTKNYKLGQKIKKYLKSIGKE</sequence>
<dbReference type="Gene3D" id="1.25.40.20">
    <property type="entry name" value="Ankyrin repeat-containing domain"/>
    <property type="match status" value="1"/>
</dbReference>
<dbReference type="Pfam" id="PF12796">
    <property type="entry name" value="Ank_2"/>
    <property type="match status" value="2"/>
</dbReference>
<dbReference type="InterPro" id="IPR002110">
    <property type="entry name" value="Ankyrin_rpt"/>
</dbReference>
<evidence type="ECO:0000313" key="4">
    <source>
        <dbReference type="EMBL" id="PQL89446.1"/>
    </source>
</evidence>
<keyword evidence="1" id="KW-0677">Repeat</keyword>
<dbReference type="SUPFAM" id="SSF48403">
    <property type="entry name" value="Ankyrin repeat"/>
    <property type="match status" value="1"/>
</dbReference>
<protein>
    <submittedName>
        <fullName evidence="4">Uncharacterized protein</fullName>
    </submittedName>
</protein>
<reference evidence="4 5" key="1">
    <citation type="submission" date="2018-02" db="EMBL/GenBank/DDBJ databases">
        <title>Genome sequences of Apibacter spp., gut symbionts of Asian honey bees.</title>
        <authorList>
            <person name="Kwong W.K."/>
            <person name="Steele M.I."/>
            <person name="Moran N.A."/>
        </authorList>
    </citation>
    <scope>NUCLEOTIDE SEQUENCE [LARGE SCALE GENOMIC DNA]</scope>
    <source>
        <strain evidence="5">wkB301</strain>
    </source>
</reference>
<dbReference type="InterPro" id="IPR051637">
    <property type="entry name" value="Ank_repeat_dom-contain_49"/>
</dbReference>
<dbReference type="EMBL" id="PSZM01000047">
    <property type="protein sequence ID" value="PQL89446.1"/>
    <property type="molecule type" value="Genomic_DNA"/>
</dbReference>
<organism evidence="4 5">
    <name type="scientific">Apibacter adventoris</name>
    <dbReference type="NCBI Taxonomy" id="1679466"/>
    <lineage>
        <taxon>Bacteria</taxon>
        <taxon>Pseudomonadati</taxon>
        <taxon>Bacteroidota</taxon>
        <taxon>Flavobacteriia</taxon>
        <taxon>Flavobacteriales</taxon>
        <taxon>Weeksellaceae</taxon>
        <taxon>Apibacter</taxon>
    </lineage>
</organism>
<evidence type="ECO:0000313" key="5">
    <source>
        <dbReference type="Proteomes" id="UP000238042"/>
    </source>
</evidence>
<dbReference type="PANTHER" id="PTHR24180">
    <property type="entry name" value="CYCLIN-DEPENDENT KINASE INHIBITOR 2C-RELATED"/>
    <property type="match status" value="1"/>
</dbReference>
<dbReference type="PROSITE" id="PS50088">
    <property type="entry name" value="ANK_REPEAT"/>
    <property type="match status" value="2"/>
</dbReference>
<name>A0A2S8A4H8_9FLAO</name>
<keyword evidence="2 3" id="KW-0040">ANK repeat</keyword>
<accession>A0A2S8A4H8</accession>
<dbReference type="SMART" id="SM00248">
    <property type="entry name" value="ANK"/>
    <property type="match status" value="4"/>
</dbReference>
<feature type="repeat" description="ANK" evidence="3">
    <location>
        <begin position="74"/>
        <end position="106"/>
    </location>
</feature>
<dbReference type="PANTHER" id="PTHR24180:SF45">
    <property type="entry name" value="POLY [ADP-RIBOSE] POLYMERASE TANKYRASE"/>
    <property type="match status" value="1"/>
</dbReference>
<dbReference type="AlphaFoldDB" id="A0A2S8A4H8"/>